<dbReference type="Proteomes" id="UP000487268">
    <property type="component" value="Unassembled WGS sequence"/>
</dbReference>
<dbReference type="InterPro" id="IPR025355">
    <property type="entry name" value="DUF4259"/>
</dbReference>
<dbReference type="AlphaFoldDB" id="A0A7K0C0J2"/>
<dbReference type="Pfam" id="PF14078">
    <property type="entry name" value="DUF4259"/>
    <property type="match status" value="1"/>
</dbReference>
<dbReference type="EMBL" id="WEGH01000003">
    <property type="protein sequence ID" value="MQY06971.1"/>
    <property type="molecule type" value="Genomic_DNA"/>
</dbReference>
<evidence type="ECO:0000313" key="1">
    <source>
        <dbReference type="EMBL" id="MQY06971.1"/>
    </source>
</evidence>
<reference evidence="1 2" key="1">
    <citation type="submission" date="2019-10" db="EMBL/GenBank/DDBJ databases">
        <title>Actinomadura rubteroloni sp. nov. and Actinomadura macrotermitis sp. nov., isolated from the gut of fungus growing-termite Macrotermes natalensis.</title>
        <authorList>
            <person name="Benndorf R."/>
            <person name="Martin K."/>
            <person name="Kuefner M."/>
            <person name="De Beer W."/>
            <person name="Kaster A.-K."/>
            <person name="Vollmers J."/>
            <person name="Poulsen M."/>
            <person name="Beemelmanns C."/>
        </authorList>
    </citation>
    <scope>NUCLEOTIDE SEQUENCE [LARGE SCALE GENOMIC DNA]</scope>
    <source>
        <strain evidence="1 2">RB68</strain>
    </source>
</reference>
<proteinExistence type="predicted"/>
<dbReference type="RefSeq" id="WP_153536516.1">
    <property type="nucleotide sequence ID" value="NZ_WEGH01000003.1"/>
</dbReference>
<sequence length="61" mass="6787">MRGRSETTGPPISPLRLLAVQALDRVTGENSESAELWDEDDGGPWREQFRQLREALSAGSF</sequence>
<evidence type="ECO:0000313" key="2">
    <source>
        <dbReference type="Proteomes" id="UP000487268"/>
    </source>
</evidence>
<keyword evidence="2" id="KW-1185">Reference proteome</keyword>
<protein>
    <submittedName>
        <fullName evidence="1">Uncharacterized protein</fullName>
    </submittedName>
</protein>
<accession>A0A7K0C0J2</accession>
<comment type="caution">
    <text evidence="1">The sequence shown here is derived from an EMBL/GenBank/DDBJ whole genome shotgun (WGS) entry which is preliminary data.</text>
</comment>
<dbReference type="OrthoDB" id="73183at2"/>
<gene>
    <name evidence="1" type="ORF">ACRB68_50680</name>
</gene>
<organism evidence="1 2">
    <name type="scientific">Actinomadura macrotermitis</name>
    <dbReference type="NCBI Taxonomy" id="2585200"/>
    <lineage>
        <taxon>Bacteria</taxon>
        <taxon>Bacillati</taxon>
        <taxon>Actinomycetota</taxon>
        <taxon>Actinomycetes</taxon>
        <taxon>Streptosporangiales</taxon>
        <taxon>Thermomonosporaceae</taxon>
        <taxon>Actinomadura</taxon>
    </lineage>
</organism>
<name>A0A7K0C0J2_9ACTN</name>